<dbReference type="InterPro" id="IPR000182">
    <property type="entry name" value="GNAT_dom"/>
</dbReference>
<dbReference type="Gene3D" id="3.40.630.30">
    <property type="match status" value="1"/>
</dbReference>
<dbReference type="RefSeq" id="WP_194413311.1">
    <property type="nucleotide sequence ID" value="NZ_BAABKZ010000001.1"/>
</dbReference>
<sequence length="171" mass="17966">MVSGLELPVDLSTRAGVVTLRVAGTDDLDALMALLSDDPISAARGDTGLEQNRPAYARALERIAADPANAQLVAVSRDRIVGTMQLTVIPGLARAGADRLQVETVRVASDCRSSGIGAAMMRWVADVAAPALGATLIQLTSDAARVDAHRFYERLGYTPSHVGFKLRAPSA</sequence>
<gene>
    <name evidence="4" type="ORF">GCM10025760_15400</name>
</gene>
<accession>A0ABP9M2P9</accession>
<evidence type="ECO:0000313" key="5">
    <source>
        <dbReference type="Proteomes" id="UP001501407"/>
    </source>
</evidence>
<evidence type="ECO:0000256" key="2">
    <source>
        <dbReference type="ARBA" id="ARBA00023315"/>
    </source>
</evidence>
<feature type="domain" description="N-acetyltransferase" evidence="3">
    <location>
        <begin position="18"/>
        <end position="171"/>
    </location>
</feature>
<dbReference type="EMBL" id="BAABKZ010000001">
    <property type="protein sequence ID" value="GAA5090177.1"/>
    <property type="molecule type" value="Genomic_DNA"/>
</dbReference>
<dbReference type="InterPro" id="IPR016181">
    <property type="entry name" value="Acyl_CoA_acyltransferase"/>
</dbReference>
<reference evidence="5" key="1">
    <citation type="journal article" date="2019" name="Int. J. Syst. Evol. Microbiol.">
        <title>The Global Catalogue of Microorganisms (GCM) 10K type strain sequencing project: providing services to taxonomists for standard genome sequencing and annotation.</title>
        <authorList>
            <consortium name="The Broad Institute Genomics Platform"/>
            <consortium name="The Broad Institute Genome Sequencing Center for Infectious Disease"/>
            <person name="Wu L."/>
            <person name="Ma J."/>
        </authorList>
    </citation>
    <scope>NUCLEOTIDE SEQUENCE [LARGE SCALE GENOMIC DNA]</scope>
    <source>
        <strain evidence="5">JCM 18959</strain>
    </source>
</reference>
<evidence type="ECO:0000259" key="3">
    <source>
        <dbReference type="PROSITE" id="PS51186"/>
    </source>
</evidence>
<dbReference type="InterPro" id="IPR050832">
    <property type="entry name" value="Bact_Acetyltransf"/>
</dbReference>
<dbReference type="PANTHER" id="PTHR43877">
    <property type="entry name" value="AMINOALKYLPHOSPHONATE N-ACETYLTRANSFERASE-RELATED-RELATED"/>
    <property type="match status" value="1"/>
</dbReference>
<evidence type="ECO:0000256" key="1">
    <source>
        <dbReference type="ARBA" id="ARBA00022679"/>
    </source>
</evidence>
<keyword evidence="5" id="KW-1185">Reference proteome</keyword>
<evidence type="ECO:0000313" key="4">
    <source>
        <dbReference type="EMBL" id="GAA5090177.1"/>
    </source>
</evidence>
<dbReference type="PANTHER" id="PTHR43877:SF2">
    <property type="entry name" value="AMINOALKYLPHOSPHONATE N-ACETYLTRANSFERASE-RELATED"/>
    <property type="match status" value="1"/>
</dbReference>
<dbReference type="CDD" id="cd04301">
    <property type="entry name" value="NAT_SF"/>
    <property type="match status" value="1"/>
</dbReference>
<organism evidence="4 5">
    <name type="scientific">Microbacterium yannicii</name>
    <dbReference type="NCBI Taxonomy" id="671622"/>
    <lineage>
        <taxon>Bacteria</taxon>
        <taxon>Bacillati</taxon>
        <taxon>Actinomycetota</taxon>
        <taxon>Actinomycetes</taxon>
        <taxon>Micrococcales</taxon>
        <taxon>Microbacteriaceae</taxon>
        <taxon>Microbacterium</taxon>
    </lineage>
</organism>
<proteinExistence type="predicted"/>
<keyword evidence="2" id="KW-0012">Acyltransferase</keyword>
<dbReference type="PROSITE" id="PS51186">
    <property type="entry name" value="GNAT"/>
    <property type="match status" value="1"/>
</dbReference>
<dbReference type="Pfam" id="PF00583">
    <property type="entry name" value="Acetyltransf_1"/>
    <property type="match status" value="1"/>
</dbReference>
<name>A0ABP9M2P9_9MICO</name>
<protein>
    <submittedName>
        <fullName evidence="4">GNAT family N-acetyltransferase</fullName>
    </submittedName>
</protein>
<comment type="caution">
    <text evidence="4">The sequence shown here is derived from an EMBL/GenBank/DDBJ whole genome shotgun (WGS) entry which is preliminary data.</text>
</comment>
<dbReference type="Proteomes" id="UP001501407">
    <property type="component" value="Unassembled WGS sequence"/>
</dbReference>
<keyword evidence="1" id="KW-0808">Transferase</keyword>
<dbReference type="SUPFAM" id="SSF55729">
    <property type="entry name" value="Acyl-CoA N-acyltransferases (Nat)"/>
    <property type="match status" value="1"/>
</dbReference>